<dbReference type="Proteomes" id="UP000184731">
    <property type="component" value="Chromosome"/>
</dbReference>
<keyword evidence="4" id="KW-1185">Reference proteome</keyword>
<name>A0A1L4D314_9BACT</name>
<evidence type="ECO:0000256" key="1">
    <source>
        <dbReference type="SAM" id="Phobius"/>
    </source>
</evidence>
<evidence type="ECO:0000313" key="3">
    <source>
        <dbReference type="EMBL" id="APJ04593.1"/>
    </source>
</evidence>
<accession>A0A1L4D314</accession>
<dbReference type="GO" id="GO:0016758">
    <property type="term" value="F:hexosyltransferase activity"/>
    <property type="evidence" value="ECO:0007669"/>
    <property type="project" value="UniProtKB-ARBA"/>
</dbReference>
<dbReference type="PANTHER" id="PTHR22916:SF3">
    <property type="entry name" value="UDP-GLCNAC:BETAGAL BETA-1,3-N-ACETYLGLUCOSAMINYLTRANSFERASE-LIKE PROTEIN 1"/>
    <property type="match status" value="1"/>
</dbReference>
<feature type="transmembrane region" description="Helical" evidence="1">
    <location>
        <begin position="279"/>
        <end position="304"/>
    </location>
</feature>
<dbReference type="PANTHER" id="PTHR22916">
    <property type="entry name" value="GLYCOSYLTRANSFERASE"/>
    <property type="match status" value="1"/>
</dbReference>
<reference evidence="3 4" key="1">
    <citation type="submission" date="2016-10" db="EMBL/GenBank/DDBJ databases">
        <title>Silvanigrella aquatica sp. nov., isolated from a freshwater lake located in the Black Forest, Germany, description of Silvanigrellaceae fam. nov., Silvanigrellales ord. nov., reclassification of the order Bdellovibrionales in the class Oligoflexia, reclassification of the families Bacteriovoracaceae and Halobacteriovoraceae in the new order Bacteriovoracales ord. nov., and reclassification of the family Pseudobacteriovoracaceae in the order Oligoflexiales.</title>
        <authorList>
            <person name="Hahn M.W."/>
            <person name="Schmidt J."/>
            <person name="Koll U."/>
            <person name="Rohde M."/>
            <person name="Verbag S."/>
            <person name="Pitt A."/>
            <person name="Nakai R."/>
            <person name="Naganuma T."/>
            <person name="Lang E."/>
        </authorList>
    </citation>
    <scope>NUCLEOTIDE SEQUENCE [LARGE SCALE GENOMIC DNA]</scope>
    <source>
        <strain evidence="3 4">MWH-Nonnen-W8red</strain>
    </source>
</reference>
<protein>
    <recommendedName>
        <fullName evidence="2">Glycosyltransferase 2-like domain-containing protein</fullName>
    </recommendedName>
</protein>
<dbReference type="InterPro" id="IPR029044">
    <property type="entry name" value="Nucleotide-diphossugar_trans"/>
</dbReference>
<dbReference type="Pfam" id="PF00535">
    <property type="entry name" value="Glycos_transf_2"/>
    <property type="match status" value="1"/>
</dbReference>
<dbReference type="EMBL" id="CP017834">
    <property type="protein sequence ID" value="APJ04593.1"/>
    <property type="molecule type" value="Genomic_DNA"/>
</dbReference>
<keyword evidence="1" id="KW-0472">Membrane</keyword>
<gene>
    <name evidence="3" type="ORF">AXG55_12025</name>
</gene>
<dbReference type="Gene3D" id="3.90.550.10">
    <property type="entry name" value="Spore Coat Polysaccharide Biosynthesis Protein SpsA, Chain A"/>
    <property type="match status" value="1"/>
</dbReference>
<feature type="domain" description="Glycosyltransferase 2-like" evidence="2">
    <location>
        <begin position="14"/>
        <end position="139"/>
    </location>
</feature>
<dbReference type="InterPro" id="IPR001173">
    <property type="entry name" value="Glyco_trans_2-like"/>
</dbReference>
<organism evidence="3 4">
    <name type="scientific">Silvanigrella aquatica</name>
    <dbReference type="NCBI Taxonomy" id="1915309"/>
    <lineage>
        <taxon>Bacteria</taxon>
        <taxon>Pseudomonadati</taxon>
        <taxon>Bdellovibrionota</taxon>
        <taxon>Oligoflexia</taxon>
        <taxon>Silvanigrellales</taxon>
        <taxon>Silvanigrellaceae</taxon>
        <taxon>Silvanigrella</taxon>
    </lineage>
</organism>
<dbReference type="CDD" id="cd00761">
    <property type="entry name" value="Glyco_tranf_GTA_type"/>
    <property type="match status" value="1"/>
</dbReference>
<dbReference type="AlphaFoldDB" id="A0A1L4D314"/>
<dbReference type="STRING" id="1915309.AXG55_12025"/>
<dbReference type="KEGG" id="saqi:AXG55_12025"/>
<proteinExistence type="predicted"/>
<evidence type="ECO:0000313" key="4">
    <source>
        <dbReference type="Proteomes" id="UP000184731"/>
    </source>
</evidence>
<keyword evidence="1" id="KW-1133">Transmembrane helix</keyword>
<evidence type="ECO:0000259" key="2">
    <source>
        <dbReference type="Pfam" id="PF00535"/>
    </source>
</evidence>
<sequence>MYSLENNKVNPVVTVIIPTYNHAEKLNLAIKSLIKQTFTAWKVIVVNNYSTDNTVDIVNSFSDKRIQLFNFSNNGIIAASRNYAMKLADTEFIAFLDSDDIWYENKLELCIVSLNKGFDLVCHGEAIVKDGTKINDRLYGPLKNASFENLIFKGSALSPSAVVMRLCFAQKIGFMSEDSSIITAEDYDFWINLTKNRDIKMKFINDILGEYHLYENNASSAIEKHNNAVINVVNNHYFSEIDKNLYNLYRYKKRISIVFYIKSRQYFEKKNYRSGFKNLFNLILTFPDIIRVFILILFLFRVLFGDFRKLKK</sequence>
<dbReference type="RefSeq" id="WP_148698342.1">
    <property type="nucleotide sequence ID" value="NZ_CP017834.1"/>
</dbReference>
<dbReference type="OrthoDB" id="5291101at2"/>
<keyword evidence="1" id="KW-0812">Transmembrane</keyword>
<dbReference type="SUPFAM" id="SSF53448">
    <property type="entry name" value="Nucleotide-diphospho-sugar transferases"/>
    <property type="match status" value="1"/>
</dbReference>